<evidence type="ECO:0000259" key="6">
    <source>
        <dbReference type="Pfam" id="PF12698"/>
    </source>
</evidence>
<dbReference type="RefSeq" id="WP_068346616.1">
    <property type="nucleotide sequence ID" value="NZ_JFHK01000004.1"/>
</dbReference>
<dbReference type="PANTHER" id="PTHR43471">
    <property type="entry name" value="ABC TRANSPORTER PERMEASE"/>
    <property type="match status" value="1"/>
</dbReference>
<evidence type="ECO:0000256" key="3">
    <source>
        <dbReference type="ARBA" id="ARBA00022989"/>
    </source>
</evidence>
<comment type="caution">
    <text evidence="7">The sequence shown here is derived from an EMBL/GenBank/DDBJ whole genome shotgun (WGS) entry which is preliminary data.</text>
</comment>
<organism evidence="7 8">
    <name type="scientific">Kosmotoga arenicorallina S304</name>
    <dbReference type="NCBI Taxonomy" id="1453497"/>
    <lineage>
        <taxon>Bacteria</taxon>
        <taxon>Thermotogati</taxon>
        <taxon>Thermotogota</taxon>
        <taxon>Thermotogae</taxon>
        <taxon>Kosmotogales</taxon>
        <taxon>Kosmotogaceae</taxon>
        <taxon>Kosmotoga</taxon>
    </lineage>
</organism>
<name>A0A182C7C9_9BACT</name>
<dbReference type="GO" id="GO:0140359">
    <property type="term" value="F:ABC-type transporter activity"/>
    <property type="evidence" value="ECO:0007669"/>
    <property type="project" value="InterPro"/>
</dbReference>
<evidence type="ECO:0000256" key="1">
    <source>
        <dbReference type="ARBA" id="ARBA00004141"/>
    </source>
</evidence>
<feature type="domain" description="ABC-2 type transporter transmembrane" evidence="6">
    <location>
        <begin position="22"/>
        <end position="377"/>
    </location>
</feature>
<dbReference type="PANTHER" id="PTHR43471:SF3">
    <property type="entry name" value="ABC TRANSPORTER PERMEASE PROTEIN NATB"/>
    <property type="match status" value="1"/>
</dbReference>
<evidence type="ECO:0000256" key="2">
    <source>
        <dbReference type="ARBA" id="ARBA00022692"/>
    </source>
</evidence>
<proteinExistence type="predicted"/>
<feature type="transmembrane region" description="Helical" evidence="5">
    <location>
        <begin position="230"/>
        <end position="255"/>
    </location>
</feature>
<keyword evidence="8" id="KW-1185">Reference proteome</keyword>
<protein>
    <submittedName>
        <fullName evidence="7">Sodium ABC transporter permease</fullName>
    </submittedName>
</protein>
<sequence>MFKDSIIIFKKELKSLFKDRRSILFLIILPLVLMPGIFLTIGYTASSQERKAAETVYKVGFINLPDENFPKILSERLLYEGFYKSKSSIDFSEVTNSDRTVIVEFSSDNGKLTARIYYNSVSNKSKYAMQVIISALNAYEKLLLSNKLRAYSLTLDDLRLINISSFDLAPEEARGTDFLAVMLPYMILIYIFAGSMNIGLDTTAGEKERGTLSPILVNQVSRTSIATGKVFYVMTAGLINSLSTFVGLVIAFSIVGNLPGSSLSMNISALTPLKLFWLLITILTVAGLASSVMVLLGSLAKSMKEGGAYVMPFYIGAIIMGVATMQMDSSKNLTVSLIPLLNSVFNMKDIITSQFSAIRFLLMILTNLAVMAIVIILTARLYNSEKILESSE</sequence>
<accession>A0A182C7C9</accession>
<dbReference type="Pfam" id="PF12698">
    <property type="entry name" value="ABC2_membrane_3"/>
    <property type="match status" value="1"/>
</dbReference>
<evidence type="ECO:0000313" key="7">
    <source>
        <dbReference type="EMBL" id="OAA31451.1"/>
    </source>
</evidence>
<dbReference type="PATRIC" id="fig|1453497.3.peg.1615"/>
<dbReference type="Proteomes" id="UP000077339">
    <property type="component" value="Unassembled WGS sequence"/>
</dbReference>
<dbReference type="OrthoDB" id="5486437at2"/>
<dbReference type="AlphaFoldDB" id="A0A182C7C9"/>
<dbReference type="EMBL" id="JFHK01000004">
    <property type="protein sequence ID" value="OAA31451.1"/>
    <property type="molecule type" value="Genomic_DNA"/>
</dbReference>
<feature type="transmembrane region" description="Helical" evidence="5">
    <location>
        <begin position="357"/>
        <end position="382"/>
    </location>
</feature>
<evidence type="ECO:0000256" key="4">
    <source>
        <dbReference type="ARBA" id="ARBA00023136"/>
    </source>
</evidence>
<dbReference type="STRING" id="1453497.AT15_08130"/>
<feature type="transmembrane region" description="Helical" evidence="5">
    <location>
        <begin position="308"/>
        <end position="327"/>
    </location>
</feature>
<keyword evidence="3 5" id="KW-1133">Transmembrane helix</keyword>
<keyword evidence="4 5" id="KW-0472">Membrane</keyword>
<feature type="transmembrane region" description="Helical" evidence="5">
    <location>
        <begin position="275"/>
        <end position="296"/>
    </location>
</feature>
<reference evidence="7 8" key="1">
    <citation type="submission" date="2014-02" db="EMBL/GenBank/DDBJ databases">
        <title>Kosmotoga genome sequencing.</title>
        <authorList>
            <person name="Pollo S.M."/>
            <person name="Charchuk R."/>
            <person name="Nesbo C.L."/>
        </authorList>
    </citation>
    <scope>NUCLEOTIDE SEQUENCE [LARGE SCALE GENOMIC DNA]</scope>
    <source>
        <strain evidence="7 8">S304</strain>
    </source>
</reference>
<evidence type="ECO:0000256" key="5">
    <source>
        <dbReference type="SAM" id="Phobius"/>
    </source>
</evidence>
<gene>
    <name evidence="7" type="ORF">AT15_08130</name>
</gene>
<comment type="subcellular location">
    <subcellularLocation>
        <location evidence="1">Membrane</location>
        <topology evidence="1">Multi-pass membrane protein</topology>
    </subcellularLocation>
</comment>
<dbReference type="GO" id="GO:0016020">
    <property type="term" value="C:membrane"/>
    <property type="evidence" value="ECO:0007669"/>
    <property type="project" value="UniProtKB-SubCell"/>
</dbReference>
<keyword evidence="2 5" id="KW-0812">Transmembrane</keyword>
<dbReference type="InterPro" id="IPR013525">
    <property type="entry name" value="ABC2_TM"/>
</dbReference>
<feature type="transmembrane region" description="Helical" evidence="5">
    <location>
        <begin position="178"/>
        <end position="200"/>
    </location>
</feature>
<feature type="transmembrane region" description="Helical" evidence="5">
    <location>
        <begin position="21"/>
        <end position="43"/>
    </location>
</feature>
<evidence type="ECO:0000313" key="8">
    <source>
        <dbReference type="Proteomes" id="UP000077339"/>
    </source>
</evidence>